<dbReference type="SUPFAM" id="SSF52172">
    <property type="entry name" value="CheY-like"/>
    <property type="match status" value="1"/>
</dbReference>
<evidence type="ECO:0000256" key="2">
    <source>
        <dbReference type="ARBA" id="ARBA00022490"/>
    </source>
</evidence>
<comment type="subcellular location">
    <subcellularLocation>
        <location evidence="1">Cytoplasm</location>
    </subcellularLocation>
</comment>
<dbReference type="InterPro" id="IPR002197">
    <property type="entry name" value="HTH_Fis"/>
</dbReference>
<dbReference type="GO" id="GO:0005524">
    <property type="term" value="F:ATP binding"/>
    <property type="evidence" value="ECO:0007669"/>
    <property type="project" value="UniProtKB-KW"/>
</dbReference>
<keyword evidence="3 10" id="KW-0597">Phosphoprotein</keyword>
<dbReference type="GO" id="GO:0000160">
    <property type="term" value="P:phosphorelay signal transduction system"/>
    <property type="evidence" value="ECO:0007669"/>
    <property type="project" value="InterPro"/>
</dbReference>
<dbReference type="EMBL" id="MFGW01000176">
    <property type="protein sequence ID" value="OGF62748.1"/>
    <property type="molecule type" value="Genomic_DNA"/>
</dbReference>
<dbReference type="Gene3D" id="3.40.50.300">
    <property type="entry name" value="P-loop containing nucleotide triphosphate hydrolases"/>
    <property type="match status" value="1"/>
</dbReference>
<comment type="caution">
    <text evidence="13">The sequence shown here is derived from an EMBL/GenBank/DDBJ whole genome shotgun (WGS) entry which is preliminary data.</text>
</comment>
<reference evidence="13 14" key="1">
    <citation type="journal article" date="2016" name="Nat. Commun.">
        <title>Thousands of microbial genomes shed light on interconnected biogeochemical processes in an aquifer system.</title>
        <authorList>
            <person name="Anantharaman K."/>
            <person name="Brown C.T."/>
            <person name="Hug L.A."/>
            <person name="Sharon I."/>
            <person name="Castelle C.J."/>
            <person name="Probst A.J."/>
            <person name="Thomas B.C."/>
            <person name="Singh A."/>
            <person name="Wilkins M.J."/>
            <person name="Karaoz U."/>
            <person name="Brodie E.L."/>
            <person name="Williams K.H."/>
            <person name="Hubbard S.S."/>
            <person name="Banfield J.F."/>
        </authorList>
    </citation>
    <scope>NUCLEOTIDE SEQUENCE [LARGE SCALE GENOMIC DNA]</scope>
</reference>
<dbReference type="SMART" id="SM00448">
    <property type="entry name" value="REC"/>
    <property type="match status" value="1"/>
</dbReference>
<name>A0A1F5VHN7_9BACT</name>
<evidence type="ECO:0000313" key="13">
    <source>
        <dbReference type="EMBL" id="OGF62748.1"/>
    </source>
</evidence>
<dbReference type="STRING" id="1817863.A2Y62_06345"/>
<proteinExistence type="predicted"/>
<dbReference type="InterPro" id="IPR027417">
    <property type="entry name" value="P-loop_NTPase"/>
</dbReference>
<dbReference type="SMART" id="SM00382">
    <property type="entry name" value="AAA"/>
    <property type="match status" value="1"/>
</dbReference>
<protein>
    <submittedName>
        <fullName evidence="13">Fis family transcriptional regulator</fullName>
    </submittedName>
</protein>
<feature type="domain" description="Response regulatory" evidence="12">
    <location>
        <begin position="5"/>
        <end position="119"/>
    </location>
</feature>
<evidence type="ECO:0000256" key="8">
    <source>
        <dbReference type="ARBA" id="ARBA00023159"/>
    </source>
</evidence>
<keyword evidence="9" id="KW-0804">Transcription</keyword>
<keyword evidence="7" id="KW-0238">DNA-binding</keyword>
<dbReference type="Proteomes" id="UP000178943">
    <property type="component" value="Unassembled WGS sequence"/>
</dbReference>
<evidence type="ECO:0000256" key="4">
    <source>
        <dbReference type="ARBA" id="ARBA00022741"/>
    </source>
</evidence>
<sequence>MPKGKILIVDDDAGIRSSLSAILIDEDYEVEAVETAENCLDLMEKSLFDLVLLDIWLPGMDGITALEQIRNLDSNSSVVIISAHGSIEMAVKATKLGAFDFIEKPLSMDKTILVIQNAIKHKKLEEENRLLKKQISDKYILIGESDKIKKLKEEIEKAAPTNGRTIIYGENGTGKELVARNIHLKSLRADEVFAEVNCAAIPEGLIESELFGYTKGAFTGAIKNKDGKLKIAHSGTLFLDEIADMSLKTQAKLLRVLEEQRFEPLGSTKSIEIDVRVISATNKVLSEEIKKGHFREDLFFRINVIPIYVPPLRDRKEDIPLLVNHFIMVFSEEYGKKQKEITKKALDLLKMYDWPGNVRELKNTIERLIIMVSTDEIDEEHIIAGYKTPFLTEEISQLQSGALYDFSIPMKSLISLQEARAEFEKQYIETVVSNAGGNIAKAARILNIDRRHLYRKLHKHNIHSMLEPDSSVE</sequence>
<dbReference type="GO" id="GO:0005737">
    <property type="term" value="C:cytoplasm"/>
    <property type="evidence" value="ECO:0007669"/>
    <property type="project" value="UniProtKB-SubCell"/>
</dbReference>
<dbReference type="PRINTS" id="PR01590">
    <property type="entry name" value="HTHFIS"/>
</dbReference>
<dbReference type="AlphaFoldDB" id="A0A1F5VHN7"/>
<dbReference type="GO" id="GO:0043565">
    <property type="term" value="F:sequence-specific DNA binding"/>
    <property type="evidence" value="ECO:0007669"/>
    <property type="project" value="InterPro"/>
</dbReference>
<dbReference type="Pfam" id="PF02954">
    <property type="entry name" value="HTH_8"/>
    <property type="match status" value="1"/>
</dbReference>
<dbReference type="CDD" id="cd00009">
    <property type="entry name" value="AAA"/>
    <property type="match status" value="1"/>
</dbReference>
<dbReference type="PANTHER" id="PTHR32071">
    <property type="entry name" value="TRANSCRIPTIONAL REGULATORY PROTEIN"/>
    <property type="match status" value="1"/>
</dbReference>
<keyword evidence="2" id="KW-0963">Cytoplasm</keyword>
<accession>A0A1F5VHN7</accession>
<evidence type="ECO:0000256" key="9">
    <source>
        <dbReference type="ARBA" id="ARBA00023163"/>
    </source>
</evidence>
<evidence type="ECO:0000259" key="11">
    <source>
        <dbReference type="PROSITE" id="PS50045"/>
    </source>
</evidence>
<keyword evidence="8" id="KW-0010">Activator</keyword>
<dbReference type="InterPro" id="IPR003593">
    <property type="entry name" value="AAA+_ATPase"/>
</dbReference>
<evidence type="ECO:0000256" key="7">
    <source>
        <dbReference type="ARBA" id="ARBA00023125"/>
    </source>
</evidence>
<dbReference type="FunFam" id="3.40.50.2300:FF:000018">
    <property type="entry name" value="DNA-binding transcriptional regulator NtrC"/>
    <property type="match status" value="1"/>
</dbReference>
<dbReference type="Pfam" id="PF25601">
    <property type="entry name" value="AAA_lid_14"/>
    <property type="match status" value="1"/>
</dbReference>
<dbReference type="InterPro" id="IPR001789">
    <property type="entry name" value="Sig_transdc_resp-reg_receiver"/>
</dbReference>
<feature type="modified residue" description="4-aspartylphosphate" evidence="10">
    <location>
        <position position="54"/>
    </location>
</feature>
<dbReference type="SUPFAM" id="SSF46689">
    <property type="entry name" value="Homeodomain-like"/>
    <property type="match status" value="1"/>
</dbReference>
<dbReference type="FunFam" id="3.40.50.300:FF:000006">
    <property type="entry name" value="DNA-binding transcriptional regulator NtrC"/>
    <property type="match status" value="1"/>
</dbReference>
<dbReference type="PROSITE" id="PS50110">
    <property type="entry name" value="RESPONSE_REGULATORY"/>
    <property type="match status" value="1"/>
</dbReference>
<dbReference type="InterPro" id="IPR002078">
    <property type="entry name" value="Sigma_54_int"/>
</dbReference>
<dbReference type="Pfam" id="PF00072">
    <property type="entry name" value="Response_reg"/>
    <property type="match status" value="1"/>
</dbReference>
<dbReference type="PANTHER" id="PTHR32071:SF17">
    <property type="entry name" value="TRANSCRIPTIONAL REGULATOR (NTRC FAMILY)"/>
    <property type="match status" value="1"/>
</dbReference>
<keyword evidence="4" id="KW-0547">Nucleotide-binding</keyword>
<organism evidence="13 14">
    <name type="scientific">Candidatus Fischerbacteria bacterium RBG_13_37_8</name>
    <dbReference type="NCBI Taxonomy" id="1817863"/>
    <lineage>
        <taxon>Bacteria</taxon>
        <taxon>Candidatus Fischeribacteriota</taxon>
    </lineage>
</organism>
<dbReference type="FunFam" id="1.10.8.60:FF:000014">
    <property type="entry name" value="DNA-binding transcriptional regulator NtrC"/>
    <property type="match status" value="1"/>
</dbReference>
<dbReference type="PROSITE" id="PS50045">
    <property type="entry name" value="SIGMA54_INTERACT_4"/>
    <property type="match status" value="1"/>
</dbReference>
<dbReference type="Gene3D" id="1.10.10.60">
    <property type="entry name" value="Homeodomain-like"/>
    <property type="match status" value="1"/>
</dbReference>
<evidence type="ECO:0000256" key="3">
    <source>
        <dbReference type="ARBA" id="ARBA00022553"/>
    </source>
</evidence>
<gene>
    <name evidence="13" type="ORF">A2Y62_06345</name>
</gene>
<dbReference type="PROSITE" id="PS00688">
    <property type="entry name" value="SIGMA54_INTERACT_3"/>
    <property type="match status" value="1"/>
</dbReference>
<dbReference type="InterPro" id="IPR009057">
    <property type="entry name" value="Homeodomain-like_sf"/>
</dbReference>
<dbReference type="Gene3D" id="1.10.8.60">
    <property type="match status" value="1"/>
</dbReference>
<evidence type="ECO:0000256" key="10">
    <source>
        <dbReference type="PROSITE-ProRule" id="PRU00169"/>
    </source>
</evidence>
<keyword evidence="5" id="KW-0067">ATP-binding</keyword>
<dbReference type="InterPro" id="IPR025944">
    <property type="entry name" value="Sigma_54_int_dom_CS"/>
</dbReference>
<evidence type="ECO:0000256" key="5">
    <source>
        <dbReference type="ARBA" id="ARBA00022840"/>
    </source>
</evidence>
<feature type="domain" description="Sigma-54 factor interaction" evidence="11">
    <location>
        <begin position="141"/>
        <end position="370"/>
    </location>
</feature>
<evidence type="ECO:0000256" key="1">
    <source>
        <dbReference type="ARBA" id="ARBA00004496"/>
    </source>
</evidence>
<dbReference type="InterPro" id="IPR058031">
    <property type="entry name" value="AAA_lid_NorR"/>
</dbReference>
<evidence type="ECO:0000259" key="12">
    <source>
        <dbReference type="PROSITE" id="PS50110"/>
    </source>
</evidence>
<dbReference type="Gene3D" id="3.40.50.2300">
    <property type="match status" value="1"/>
</dbReference>
<dbReference type="SUPFAM" id="SSF52540">
    <property type="entry name" value="P-loop containing nucleoside triphosphate hydrolases"/>
    <property type="match status" value="1"/>
</dbReference>
<dbReference type="Pfam" id="PF00158">
    <property type="entry name" value="Sigma54_activat"/>
    <property type="match status" value="1"/>
</dbReference>
<keyword evidence="6" id="KW-0805">Transcription regulation</keyword>
<evidence type="ECO:0000313" key="14">
    <source>
        <dbReference type="Proteomes" id="UP000178943"/>
    </source>
</evidence>
<evidence type="ECO:0000256" key="6">
    <source>
        <dbReference type="ARBA" id="ARBA00023015"/>
    </source>
</evidence>
<dbReference type="GO" id="GO:0006355">
    <property type="term" value="P:regulation of DNA-templated transcription"/>
    <property type="evidence" value="ECO:0007669"/>
    <property type="project" value="InterPro"/>
</dbReference>
<dbReference type="InterPro" id="IPR011006">
    <property type="entry name" value="CheY-like_superfamily"/>
</dbReference>